<dbReference type="EMBL" id="BMQN01000013">
    <property type="protein sequence ID" value="GGS04420.1"/>
    <property type="molecule type" value="Genomic_DNA"/>
</dbReference>
<evidence type="ECO:0000313" key="2">
    <source>
        <dbReference type="EMBL" id="GGS04420.1"/>
    </source>
</evidence>
<comment type="caution">
    <text evidence="2">The sequence shown here is derived from an EMBL/GenBank/DDBJ whole genome shotgun (WGS) entry which is preliminary data.</text>
</comment>
<proteinExistence type="predicted"/>
<dbReference type="InterPro" id="IPR034660">
    <property type="entry name" value="DinB/YfiT-like"/>
</dbReference>
<name>A0ABQ2S7A1_9DEIO</name>
<protein>
    <recommendedName>
        <fullName evidence="1">DinB-like domain-containing protein</fullName>
    </recommendedName>
</protein>
<keyword evidence="3" id="KW-1185">Reference proteome</keyword>
<organism evidence="2 3">
    <name type="scientific">Deinococcus sedimenti</name>
    <dbReference type="NCBI Taxonomy" id="1867090"/>
    <lineage>
        <taxon>Bacteria</taxon>
        <taxon>Thermotogati</taxon>
        <taxon>Deinococcota</taxon>
        <taxon>Deinococci</taxon>
        <taxon>Deinococcales</taxon>
        <taxon>Deinococcaceae</taxon>
        <taxon>Deinococcus</taxon>
    </lineage>
</organism>
<sequence>MTAPGRAAYTARMTKPLLDPAALAPMGATPEDVRARLDRELDLFHAHLRTRADDWTRTQPGRDWSPAQEAEHVLKINDSIARGVGLLLSERELRPMPQMPGELTPDGRRVAPPHTQPGAAGLAWDDLDATWTQSRAGLSTVTGALRATPGRTLWHPFFGELDALDWTRMVATHLYQHRKALERSAQPQSLQEPNTP</sequence>
<reference evidence="3" key="1">
    <citation type="journal article" date="2019" name="Int. J. Syst. Evol. Microbiol.">
        <title>The Global Catalogue of Microorganisms (GCM) 10K type strain sequencing project: providing services to taxonomists for standard genome sequencing and annotation.</title>
        <authorList>
            <consortium name="The Broad Institute Genomics Platform"/>
            <consortium name="The Broad Institute Genome Sequencing Center for Infectious Disease"/>
            <person name="Wu L."/>
            <person name="Ma J."/>
        </authorList>
    </citation>
    <scope>NUCLEOTIDE SEQUENCE [LARGE SCALE GENOMIC DNA]</scope>
    <source>
        <strain evidence="3">JCM 31405</strain>
    </source>
</reference>
<dbReference type="InterPro" id="IPR024775">
    <property type="entry name" value="DinB-like"/>
</dbReference>
<dbReference type="Gene3D" id="1.20.120.450">
    <property type="entry name" value="dinb family like domain"/>
    <property type="match status" value="1"/>
</dbReference>
<evidence type="ECO:0000259" key="1">
    <source>
        <dbReference type="Pfam" id="PF12867"/>
    </source>
</evidence>
<gene>
    <name evidence="2" type="ORF">GCM10008960_33820</name>
</gene>
<dbReference type="Pfam" id="PF12867">
    <property type="entry name" value="DinB_2"/>
    <property type="match status" value="1"/>
</dbReference>
<dbReference type="SUPFAM" id="SSF109854">
    <property type="entry name" value="DinB/YfiT-like putative metalloenzymes"/>
    <property type="match status" value="1"/>
</dbReference>
<evidence type="ECO:0000313" key="3">
    <source>
        <dbReference type="Proteomes" id="UP000644548"/>
    </source>
</evidence>
<feature type="domain" description="DinB-like" evidence="1">
    <location>
        <begin position="37"/>
        <end position="179"/>
    </location>
</feature>
<dbReference type="Proteomes" id="UP000644548">
    <property type="component" value="Unassembled WGS sequence"/>
</dbReference>
<accession>A0ABQ2S7A1</accession>